<dbReference type="Pfam" id="PF20431">
    <property type="entry name" value="E_motif"/>
    <property type="match status" value="1"/>
</dbReference>
<evidence type="ECO:0000256" key="1">
    <source>
        <dbReference type="ARBA" id="ARBA00022737"/>
    </source>
</evidence>
<reference evidence="2 3" key="1">
    <citation type="journal article" date="2015" name="Proc. Natl. Acad. Sci. U.S.A.">
        <title>The resurrection genome of Boea hygrometrica: A blueprint for survival of dehydration.</title>
        <authorList>
            <person name="Xiao L."/>
            <person name="Yang G."/>
            <person name="Zhang L."/>
            <person name="Yang X."/>
            <person name="Zhao S."/>
            <person name="Ji Z."/>
            <person name="Zhou Q."/>
            <person name="Hu M."/>
            <person name="Wang Y."/>
            <person name="Chen M."/>
            <person name="Xu Y."/>
            <person name="Jin H."/>
            <person name="Xiao X."/>
            <person name="Hu G."/>
            <person name="Bao F."/>
            <person name="Hu Y."/>
            <person name="Wan P."/>
            <person name="Li L."/>
            <person name="Deng X."/>
            <person name="Kuang T."/>
            <person name="Xiang C."/>
            <person name="Zhu J.K."/>
            <person name="Oliver M.J."/>
            <person name="He Y."/>
        </authorList>
    </citation>
    <scope>NUCLEOTIDE SEQUENCE [LARGE SCALE GENOMIC DNA]</scope>
    <source>
        <strain evidence="3">cv. XS01</strain>
    </source>
</reference>
<name>A0A2Z7BV02_9LAMI</name>
<dbReference type="Proteomes" id="UP000250235">
    <property type="component" value="Unassembled WGS sequence"/>
</dbReference>
<dbReference type="Gene3D" id="1.25.40.10">
    <property type="entry name" value="Tetratricopeptide repeat domain"/>
    <property type="match status" value="1"/>
</dbReference>
<gene>
    <name evidence="2" type="ORF">F511_36504</name>
</gene>
<evidence type="ECO:0000313" key="2">
    <source>
        <dbReference type="EMBL" id="KZV38269.1"/>
    </source>
</evidence>
<keyword evidence="1" id="KW-0677">Repeat</keyword>
<keyword evidence="3" id="KW-1185">Reference proteome</keyword>
<dbReference type="PANTHER" id="PTHR47926">
    <property type="entry name" value="PENTATRICOPEPTIDE REPEAT-CONTAINING PROTEIN"/>
    <property type="match status" value="1"/>
</dbReference>
<dbReference type="GO" id="GO:0003723">
    <property type="term" value="F:RNA binding"/>
    <property type="evidence" value="ECO:0007669"/>
    <property type="project" value="InterPro"/>
</dbReference>
<accession>A0A2Z7BV02</accession>
<dbReference type="InterPro" id="IPR002885">
    <property type="entry name" value="PPR_rpt"/>
</dbReference>
<sequence>MMTEGVRLSPSMEHYGCMVNLYGKAGMVNEAYEFISRKMEFQAGPTVWGALLYACYIHGNIDIGEIAAKHMFELEPDGEHNFELLMKIYRNLGRYEDVDRIKVAMMERGLDL</sequence>
<proteinExistence type="predicted"/>
<dbReference type="NCBIfam" id="TIGR00756">
    <property type="entry name" value="PPR"/>
    <property type="match status" value="1"/>
</dbReference>
<dbReference type="InterPro" id="IPR046848">
    <property type="entry name" value="E_motif"/>
</dbReference>
<protein>
    <submittedName>
        <fullName evidence="2">Pentatricopeptide repeat-containing protein chloroplastic</fullName>
    </submittedName>
</protein>
<organism evidence="2 3">
    <name type="scientific">Dorcoceras hygrometricum</name>
    <dbReference type="NCBI Taxonomy" id="472368"/>
    <lineage>
        <taxon>Eukaryota</taxon>
        <taxon>Viridiplantae</taxon>
        <taxon>Streptophyta</taxon>
        <taxon>Embryophyta</taxon>
        <taxon>Tracheophyta</taxon>
        <taxon>Spermatophyta</taxon>
        <taxon>Magnoliopsida</taxon>
        <taxon>eudicotyledons</taxon>
        <taxon>Gunneridae</taxon>
        <taxon>Pentapetalae</taxon>
        <taxon>asterids</taxon>
        <taxon>lamiids</taxon>
        <taxon>Lamiales</taxon>
        <taxon>Gesneriaceae</taxon>
        <taxon>Didymocarpoideae</taxon>
        <taxon>Trichosporeae</taxon>
        <taxon>Loxocarpinae</taxon>
        <taxon>Dorcoceras</taxon>
    </lineage>
</organism>
<dbReference type="GO" id="GO:0009451">
    <property type="term" value="P:RNA modification"/>
    <property type="evidence" value="ECO:0007669"/>
    <property type="project" value="InterPro"/>
</dbReference>
<dbReference type="OrthoDB" id="1882394at2759"/>
<dbReference type="AlphaFoldDB" id="A0A2Z7BV02"/>
<dbReference type="InterPro" id="IPR011990">
    <property type="entry name" value="TPR-like_helical_dom_sf"/>
</dbReference>
<dbReference type="PANTHER" id="PTHR47926:SF515">
    <property type="entry name" value="UMP-CMP KINASE"/>
    <property type="match status" value="1"/>
</dbReference>
<dbReference type="InterPro" id="IPR046960">
    <property type="entry name" value="PPR_At4g14850-like_plant"/>
</dbReference>
<evidence type="ECO:0000313" key="3">
    <source>
        <dbReference type="Proteomes" id="UP000250235"/>
    </source>
</evidence>
<dbReference type="EMBL" id="KV001989">
    <property type="protein sequence ID" value="KZV38269.1"/>
    <property type="molecule type" value="Genomic_DNA"/>
</dbReference>